<protein>
    <submittedName>
        <fullName evidence="2">Helix-turn-helix domain-containing protein</fullName>
    </submittedName>
</protein>
<feature type="domain" description="HTH iclR-type" evidence="1">
    <location>
        <begin position="7"/>
        <end position="64"/>
    </location>
</feature>
<evidence type="ECO:0000259" key="1">
    <source>
        <dbReference type="PROSITE" id="PS51077"/>
    </source>
</evidence>
<dbReference type="PROSITE" id="PS51077">
    <property type="entry name" value="HTH_ICLR"/>
    <property type="match status" value="1"/>
</dbReference>
<evidence type="ECO:0000313" key="2">
    <source>
        <dbReference type="EMBL" id="MFD1572352.1"/>
    </source>
</evidence>
<dbReference type="InterPro" id="IPR036388">
    <property type="entry name" value="WH-like_DNA-bd_sf"/>
</dbReference>
<dbReference type="RefSeq" id="WP_256418703.1">
    <property type="nucleotide sequence ID" value="NZ_JANHDL010000007.1"/>
</dbReference>
<dbReference type="CDD" id="cd00090">
    <property type="entry name" value="HTH_ARSR"/>
    <property type="match status" value="1"/>
</dbReference>
<dbReference type="SUPFAM" id="SSF46785">
    <property type="entry name" value="Winged helix' DNA-binding domain"/>
    <property type="match status" value="1"/>
</dbReference>
<organism evidence="2 3">
    <name type="scientific">Halorubrum laminariae</name>
    <dbReference type="NCBI Taxonomy" id="1433523"/>
    <lineage>
        <taxon>Archaea</taxon>
        <taxon>Methanobacteriati</taxon>
        <taxon>Methanobacteriota</taxon>
        <taxon>Stenosarchaea group</taxon>
        <taxon>Halobacteria</taxon>
        <taxon>Halobacteriales</taxon>
        <taxon>Haloferacaceae</taxon>
        <taxon>Halorubrum</taxon>
    </lineage>
</organism>
<gene>
    <name evidence="2" type="ORF">ACFR9T_17525</name>
</gene>
<sequence>MNDNIKTKSVEKTFAIVEELREREGNGAGVSELTDAVDIPKSTVHRHLSTLNELGYVTLLHVQN</sequence>
<dbReference type="InterPro" id="IPR036390">
    <property type="entry name" value="WH_DNA-bd_sf"/>
</dbReference>
<dbReference type="Pfam" id="PF09339">
    <property type="entry name" value="HTH_IclR"/>
    <property type="match status" value="1"/>
</dbReference>
<comment type="caution">
    <text evidence="2">The sequence shown here is derived from an EMBL/GenBank/DDBJ whole genome shotgun (WGS) entry which is preliminary data.</text>
</comment>
<dbReference type="Gene3D" id="1.10.10.10">
    <property type="entry name" value="Winged helix-like DNA-binding domain superfamily/Winged helix DNA-binding domain"/>
    <property type="match status" value="1"/>
</dbReference>
<accession>A0ABD6C4K7</accession>
<name>A0ABD6C4K7_9EURY</name>
<evidence type="ECO:0000313" key="3">
    <source>
        <dbReference type="Proteomes" id="UP001597185"/>
    </source>
</evidence>
<dbReference type="InterPro" id="IPR011991">
    <property type="entry name" value="ArsR-like_HTH"/>
</dbReference>
<dbReference type="Proteomes" id="UP001597185">
    <property type="component" value="Unassembled WGS sequence"/>
</dbReference>
<dbReference type="InterPro" id="IPR005471">
    <property type="entry name" value="Tscrpt_reg_IclR_N"/>
</dbReference>
<dbReference type="AlphaFoldDB" id="A0ABD6C4K7"/>
<reference evidence="2 3" key="1">
    <citation type="journal article" date="2019" name="Int. J. Syst. Evol. Microbiol.">
        <title>The Global Catalogue of Microorganisms (GCM) 10K type strain sequencing project: providing services to taxonomists for standard genome sequencing and annotation.</title>
        <authorList>
            <consortium name="The Broad Institute Genomics Platform"/>
            <consortium name="The Broad Institute Genome Sequencing Center for Infectious Disease"/>
            <person name="Wu L."/>
            <person name="Ma J."/>
        </authorList>
    </citation>
    <scope>NUCLEOTIDE SEQUENCE [LARGE SCALE GENOMIC DNA]</scope>
    <source>
        <strain evidence="2 3">CGMCC 1.12689</strain>
    </source>
</reference>
<keyword evidence="3" id="KW-1185">Reference proteome</keyword>
<proteinExistence type="predicted"/>
<dbReference type="EMBL" id="JBHUDB010000027">
    <property type="protein sequence ID" value="MFD1572352.1"/>
    <property type="molecule type" value="Genomic_DNA"/>
</dbReference>